<name>A0A3L8P6D6_9ACTN</name>
<accession>A0A3L8P6D6</accession>
<protein>
    <submittedName>
        <fullName evidence="1">Uncharacterized protein</fullName>
    </submittedName>
</protein>
<gene>
    <name evidence="1" type="ORF">D9V37_02205</name>
</gene>
<evidence type="ECO:0000313" key="2">
    <source>
        <dbReference type="Proteomes" id="UP000281708"/>
    </source>
</evidence>
<comment type="caution">
    <text evidence="1">The sequence shown here is derived from an EMBL/GenBank/DDBJ whole genome shotgun (WGS) entry which is preliminary data.</text>
</comment>
<keyword evidence="2" id="KW-1185">Reference proteome</keyword>
<dbReference type="EMBL" id="RDBE01000001">
    <property type="protein sequence ID" value="RLV50791.1"/>
    <property type="molecule type" value="Genomic_DNA"/>
</dbReference>
<sequence>MPTEADGAALFEAEANGRALMCTVDEAEQRAIGFAPLDRGPDLPPFPQQQASYDDPVVVAAGRRLVERGLAEDLPTDHWAVQASGPLLAWFVGHVLPAHRSFVISVHREPDVVARRRRRVTLVGGNMSIVEYLDIPIDAGGEPLPVRIEAVRRDVLVEEIVSTAFEPRQQGQQLTVDLVTTAAHGPARFVADHEVAGLSTTGHGLRGKSERTRRIDAAGYRTYVMGLVTELAAQ</sequence>
<organism evidence="1 2">
    <name type="scientific">Nocardioides mangrovicus</name>
    <dbReference type="NCBI Taxonomy" id="2478913"/>
    <lineage>
        <taxon>Bacteria</taxon>
        <taxon>Bacillati</taxon>
        <taxon>Actinomycetota</taxon>
        <taxon>Actinomycetes</taxon>
        <taxon>Propionibacteriales</taxon>
        <taxon>Nocardioidaceae</taxon>
        <taxon>Nocardioides</taxon>
    </lineage>
</organism>
<evidence type="ECO:0000313" key="1">
    <source>
        <dbReference type="EMBL" id="RLV50791.1"/>
    </source>
</evidence>
<proteinExistence type="predicted"/>
<reference evidence="1 2" key="1">
    <citation type="submission" date="2018-10" db="EMBL/GenBank/DDBJ databases">
        <title>Marmoricola sp. 4Q3S-7 whole genome shotgun sequence.</title>
        <authorList>
            <person name="Li F."/>
        </authorList>
    </citation>
    <scope>NUCLEOTIDE SEQUENCE [LARGE SCALE GENOMIC DNA]</scope>
    <source>
        <strain evidence="1 2">4Q3S-7</strain>
    </source>
</reference>
<dbReference type="Proteomes" id="UP000281708">
    <property type="component" value="Unassembled WGS sequence"/>
</dbReference>
<dbReference type="AlphaFoldDB" id="A0A3L8P6D6"/>